<feature type="region of interest" description="Disordered" evidence="1">
    <location>
        <begin position="69"/>
        <end position="127"/>
    </location>
</feature>
<feature type="region of interest" description="Disordered" evidence="1">
    <location>
        <begin position="27"/>
        <end position="53"/>
    </location>
</feature>
<gene>
    <name evidence="3" type="ORF">EHF44_24070</name>
</gene>
<evidence type="ECO:0000256" key="2">
    <source>
        <dbReference type="SAM" id="SignalP"/>
    </source>
</evidence>
<accession>A0A3G8H7L4</accession>
<dbReference type="AlphaFoldDB" id="A0A3G8H7L4"/>
<protein>
    <submittedName>
        <fullName evidence="3">Uncharacterized protein</fullName>
    </submittedName>
</protein>
<keyword evidence="2" id="KW-0732">Signal</keyword>
<evidence type="ECO:0000256" key="1">
    <source>
        <dbReference type="SAM" id="MobiDB-lite"/>
    </source>
</evidence>
<evidence type="ECO:0000313" key="3">
    <source>
        <dbReference type="EMBL" id="AZG16464.1"/>
    </source>
</evidence>
<feature type="signal peptide" evidence="2">
    <location>
        <begin position="1"/>
        <end position="23"/>
    </location>
</feature>
<sequence>MKQHLAKSLLMAGALVASYPLLAQQMAPVQQAQPMPAPSAAPSSVTAQPVQAAPAAGYAAPAAPAAASPYAQGSMESVQRGVPPAPGAVSMAPPPAPAAVVDPAAMSLPPDALGTRLGQRNRFLDGA</sequence>
<proteinExistence type="predicted"/>
<name>A0A3G8H7L4_9BURK</name>
<dbReference type="RefSeq" id="WP_124686194.1">
    <property type="nucleotide sequence ID" value="NZ_CP033970.1"/>
</dbReference>
<dbReference type="Proteomes" id="UP000270411">
    <property type="component" value="Chromosome 2"/>
</dbReference>
<feature type="chain" id="PRO_5018165087" evidence="2">
    <location>
        <begin position="24"/>
        <end position="127"/>
    </location>
</feature>
<reference evidence="4" key="1">
    <citation type="submission" date="2018-11" db="EMBL/GenBank/DDBJ databases">
        <title>FDA dAtabase for Regulatory Grade micrObial Sequences (FDA-ARGOS): Supporting development and validation of Infectious Disease Dx tests.</title>
        <authorList>
            <person name="Goldberg B."/>
            <person name="Campos J."/>
            <person name="Tallon L."/>
            <person name="Sadzewicz L."/>
            <person name="Zhao X."/>
            <person name="Vavikolanu K."/>
            <person name="Mehta A."/>
            <person name="Aluvathingal J."/>
            <person name="Nadendla S."/>
            <person name="Geyer C."/>
            <person name="Nandy P."/>
            <person name="Yan Y."/>
            <person name="Sichtig H."/>
        </authorList>
    </citation>
    <scope>NUCLEOTIDE SEQUENCE [LARGE SCALE GENOMIC DNA]</scope>
    <source>
        <strain evidence="4">FDAARGOS_614</strain>
    </source>
</reference>
<dbReference type="KEGG" id="cpau:EHF44_24070"/>
<organism evidence="3 4">
    <name type="scientific">Cupriavidus pauculus</name>
    <dbReference type="NCBI Taxonomy" id="82633"/>
    <lineage>
        <taxon>Bacteria</taxon>
        <taxon>Pseudomonadati</taxon>
        <taxon>Pseudomonadota</taxon>
        <taxon>Betaproteobacteria</taxon>
        <taxon>Burkholderiales</taxon>
        <taxon>Burkholderiaceae</taxon>
        <taxon>Cupriavidus</taxon>
    </lineage>
</organism>
<dbReference type="EMBL" id="CP033970">
    <property type="protein sequence ID" value="AZG16464.1"/>
    <property type="molecule type" value="Genomic_DNA"/>
</dbReference>
<evidence type="ECO:0000313" key="4">
    <source>
        <dbReference type="Proteomes" id="UP000270411"/>
    </source>
</evidence>